<name>A0A7X1HVA8_KLEPN</name>
<organism evidence="2 3">
    <name type="scientific">Klebsiella pneumoniae</name>
    <dbReference type="NCBI Taxonomy" id="573"/>
    <lineage>
        <taxon>Bacteria</taxon>
        <taxon>Pseudomonadati</taxon>
        <taxon>Pseudomonadota</taxon>
        <taxon>Gammaproteobacteria</taxon>
        <taxon>Enterobacterales</taxon>
        <taxon>Enterobacteriaceae</taxon>
        <taxon>Klebsiella/Raoultella group</taxon>
        <taxon>Klebsiella</taxon>
        <taxon>Klebsiella pneumoniae complex</taxon>
    </lineage>
</organism>
<proteinExistence type="predicted"/>
<evidence type="ECO:0000313" key="2">
    <source>
        <dbReference type="EMBL" id="MBC2863390.1"/>
    </source>
</evidence>
<dbReference type="EMBL" id="JACLRA010000008">
    <property type="protein sequence ID" value="MBC2863390.1"/>
    <property type="molecule type" value="Genomic_DNA"/>
</dbReference>
<dbReference type="Proteomes" id="UP000592342">
    <property type="component" value="Unassembled WGS sequence"/>
</dbReference>
<evidence type="ECO:0000256" key="1">
    <source>
        <dbReference type="SAM" id="Phobius"/>
    </source>
</evidence>
<sequence>MSNLTSLDWWVGLYFVASGVAVAFTVGQSLVKLLLLRFASRKRIDDTLWCLGSLLEQRYGELKEDEVLCIKAKRFTAKIQRTQDDKSKLIKKSKRMHEIIGKYLLIVLIQLCLACFR</sequence>
<keyword evidence="1" id="KW-0812">Transmembrane</keyword>
<keyword evidence="1" id="KW-1133">Transmembrane helix</keyword>
<comment type="caution">
    <text evidence="2">The sequence shown here is derived from an EMBL/GenBank/DDBJ whole genome shotgun (WGS) entry which is preliminary data.</text>
</comment>
<evidence type="ECO:0000313" key="3">
    <source>
        <dbReference type="Proteomes" id="UP000592342"/>
    </source>
</evidence>
<protein>
    <submittedName>
        <fullName evidence="2">C-type natriuretic protein</fullName>
    </submittedName>
</protein>
<keyword evidence="1" id="KW-0472">Membrane</keyword>
<gene>
    <name evidence="2" type="ORF">H7U16_27795</name>
</gene>
<dbReference type="AlphaFoldDB" id="A0A7X1HVA8"/>
<reference evidence="2 3" key="1">
    <citation type="submission" date="2020-08" db="EMBL/GenBank/DDBJ databases">
        <title>Tigecycline and colistin resistance in Klebsiella pneumoniae.</title>
        <authorList>
            <person name="Ramesh N."/>
            <person name="Shanthini T."/>
            <person name="Prasanth M."/>
            <person name="Senthilkumar N."/>
            <person name="Meesala Krishna M."/>
            <person name="Guruswami G."/>
        </authorList>
    </citation>
    <scope>NUCLEOTIDE SEQUENCE [LARGE SCALE GENOMIC DNA]</scope>
    <source>
        <strain evidence="2 3">SHM 84</strain>
    </source>
</reference>
<feature type="transmembrane region" description="Helical" evidence="1">
    <location>
        <begin position="12"/>
        <end position="35"/>
    </location>
</feature>
<accession>A0A7X1HVA8</accession>